<protein>
    <submittedName>
        <fullName evidence="8">Phage integr</fullName>
    </submittedName>
    <submittedName>
        <fullName evidence="9">Site-specific recombinase XerD</fullName>
    </submittedName>
</protein>
<proteinExistence type="inferred from homology"/>
<dbReference type="InterPro" id="IPR004107">
    <property type="entry name" value="Integrase_SAM-like_N"/>
</dbReference>
<sequence>MKLQKGHLDNGKIIWLVLDENYLPVDPISKYLKYLDSIERSPNTIESYARNLKMYWEFLTDNSFDWRSITLEKLSEFIHWLRNPQPNVIRLSLQKAKRSEKTINHALTTVTSFYEFHERIEKIKEIEIYSWQRLTKTKYKPFLHHLSKNNLTKTRLLKVREIKTFPGCLTDDEIKTLINGCNRIRDKFLICLLYETGMRIGEALGLRHEDLVRGEQNKIHIVPRRDNFNNARAKCTVERAIYIDKDLMRLYSDYLIEEYPEGVDSDYVFVNIWSPRIVPGTPMLYSAVDDLFRRLHKKTGIKATPHLFRHTHATELIRAGWNIAYVQKRLGHSDIQTTINTYVHLVDDDLKSAYKKYLENRNKS</sequence>
<name>A0A5P8WGT3_9NOSO</name>
<keyword evidence="4" id="KW-0233">DNA recombination</keyword>
<dbReference type="Pfam" id="PF00589">
    <property type="entry name" value="Phage_integrase"/>
    <property type="match status" value="1"/>
</dbReference>
<evidence type="ECO:0000313" key="8">
    <source>
        <dbReference type="EMBL" id="QFS51891.1"/>
    </source>
</evidence>
<feature type="domain" description="Core-binding (CB)" evidence="7">
    <location>
        <begin position="22"/>
        <end position="118"/>
    </location>
</feature>
<dbReference type="PANTHER" id="PTHR30349:SF41">
    <property type="entry name" value="INTEGRASE_RECOMBINASE PROTEIN MJ0367-RELATED"/>
    <property type="match status" value="1"/>
</dbReference>
<evidence type="ECO:0000256" key="4">
    <source>
        <dbReference type="ARBA" id="ARBA00023172"/>
    </source>
</evidence>
<organism evidence="9 10">
    <name type="scientific">Nostoc sphaeroides CCNUC1</name>
    <dbReference type="NCBI Taxonomy" id="2653204"/>
    <lineage>
        <taxon>Bacteria</taxon>
        <taxon>Bacillati</taxon>
        <taxon>Cyanobacteriota</taxon>
        <taxon>Cyanophyceae</taxon>
        <taxon>Nostocales</taxon>
        <taxon>Nostocaceae</taxon>
        <taxon>Nostoc</taxon>
    </lineage>
</organism>
<evidence type="ECO:0000256" key="5">
    <source>
        <dbReference type="PROSITE-ProRule" id="PRU01248"/>
    </source>
</evidence>
<evidence type="ECO:0000313" key="10">
    <source>
        <dbReference type="Proteomes" id="UP000326678"/>
    </source>
</evidence>
<evidence type="ECO:0000256" key="1">
    <source>
        <dbReference type="ARBA" id="ARBA00008857"/>
    </source>
</evidence>
<dbReference type="GO" id="GO:0015074">
    <property type="term" value="P:DNA integration"/>
    <property type="evidence" value="ECO:0007669"/>
    <property type="project" value="UniProtKB-KW"/>
</dbReference>
<evidence type="ECO:0000259" key="7">
    <source>
        <dbReference type="PROSITE" id="PS51900"/>
    </source>
</evidence>
<dbReference type="Proteomes" id="UP000326678">
    <property type="component" value="Chromosome Gxm2"/>
</dbReference>
<keyword evidence="10" id="KW-1185">Reference proteome</keyword>
<dbReference type="SUPFAM" id="SSF56349">
    <property type="entry name" value="DNA breaking-rejoining enzymes"/>
    <property type="match status" value="1"/>
</dbReference>
<dbReference type="PROSITE" id="PS51898">
    <property type="entry name" value="TYR_RECOMBINASE"/>
    <property type="match status" value="1"/>
</dbReference>
<accession>A0A5P8WGT3</accession>
<dbReference type="InterPro" id="IPR002104">
    <property type="entry name" value="Integrase_catalytic"/>
</dbReference>
<dbReference type="PANTHER" id="PTHR30349">
    <property type="entry name" value="PHAGE INTEGRASE-RELATED"/>
    <property type="match status" value="1"/>
</dbReference>
<dbReference type="InterPro" id="IPR013762">
    <property type="entry name" value="Integrase-like_cat_sf"/>
</dbReference>
<dbReference type="EMBL" id="CP045227">
    <property type="protein sequence ID" value="QFS51891.1"/>
    <property type="molecule type" value="Genomic_DNA"/>
</dbReference>
<gene>
    <name evidence="8" type="ORF">GXM_09385</name>
    <name evidence="9" type="ORF">GXM_09537</name>
</gene>
<dbReference type="KEGG" id="nsh:GXM_09537"/>
<dbReference type="InterPro" id="IPR044068">
    <property type="entry name" value="CB"/>
</dbReference>
<dbReference type="GO" id="GO:0006310">
    <property type="term" value="P:DNA recombination"/>
    <property type="evidence" value="ECO:0007669"/>
    <property type="project" value="UniProtKB-KW"/>
</dbReference>
<reference evidence="9 10" key="1">
    <citation type="submission" date="2019-10" db="EMBL/GenBank/DDBJ databases">
        <title>Genomic and transcriptomic insights into the perfect genentic adaptation of a filamentous nitrogen-fixing cyanobacterium to rice fields.</title>
        <authorList>
            <person name="Chen Z."/>
        </authorList>
    </citation>
    <scope>NUCLEOTIDE SEQUENCE [LARGE SCALE GENOMIC DNA]</scope>
    <source>
        <strain evidence="9">CCNUC1</strain>
    </source>
</reference>
<keyword evidence="3 5" id="KW-0238">DNA-binding</keyword>
<dbReference type="AlphaFoldDB" id="A0A5P8WGT3"/>
<evidence type="ECO:0000256" key="3">
    <source>
        <dbReference type="ARBA" id="ARBA00023125"/>
    </source>
</evidence>
<dbReference type="Gene3D" id="1.10.150.130">
    <property type="match status" value="1"/>
</dbReference>
<evidence type="ECO:0000313" key="9">
    <source>
        <dbReference type="EMBL" id="QFS52043.1"/>
    </source>
</evidence>
<dbReference type="RefSeq" id="WP_152592197.1">
    <property type="nucleotide sequence ID" value="NZ_CP045227.1"/>
</dbReference>
<keyword evidence="2" id="KW-0229">DNA integration</keyword>
<dbReference type="PROSITE" id="PS51900">
    <property type="entry name" value="CB"/>
    <property type="match status" value="1"/>
</dbReference>
<dbReference type="Gene3D" id="1.10.443.10">
    <property type="entry name" value="Intergrase catalytic core"/>
    <property type="match status" value="1"/>
</dbReference>
<dbReference type="InterPro" id="IPR010998">
    <property type="entry name" value="Integrase_recombinase_N"/>
</dbReference>
<dbReference type="KEGG" id="nsh:GXM_09385"/>
<dbReference type="InterPro" id="IPR011010">
    <property type="entry name" value="DNA_brk_join_enz"/>
</dbReference>
<comment type="similarity">
    <text evidence="1">Belongs to the 'phage' integrase family.</text>
</comment>
<dbReference type="Pfam" id="PF02899">
    <property type="entry name" value="Phage_int_SAM_1"/>
    <property type="match status" value="1"/>
</dbReference>
<evidence type="ECO:0000256" key="2">
    <source>
        <dbReference type="ARBA" id="ARBA00022908"/>
    </source>
</evidence>
<feature type="domain" description="Tyr recombinase" evidence="6">
    <location>
        <begin position="164"/>
        <end position="355"/>
    </location>
</feature>
<dbReference type="GO" id="GO:0003677">
    <property type="term" value="F:DNA binding"/>
    <property type="evidence" value="ECO:0007669"/>
    <property type="project" value="UniProtKB-UniRule"/>
</dbReference>
<evidence type="ECO:0000259" key="6">
    <source>
        <dbReference type="PROSITE" id="PS51898"/>
    </source>
</evidence>
<dbReference type="InterPro" id="IPR050090">
    <property type="entry name" value="Tyrosine_recombinase_XerCD"/>
</dbReference>
<dbReference type="EMBL" id="CP045227">
    <property type="protein sequence ID" value="QFS52043.1"/>
    <property type="molecule type" value="Genomic_DNA"/>
</dbReference>